<dbReference type="InterPro" id="IPR036388">
    <property type="entry name" value="WH-like_DNA-bd_sf"/>
</dbReference>
<accession>A0A640WGV7</accession>
<keyword evidence="4" id="KW-0902">Two-component regulatory system</keyword>
<dbReference type="AlphaFoldDB" id="A0A640WGV7"/>
<reference evidence="12 13" key="1">
    <citation type="submission" date="2019-08" db="EMBL/GenBank/DDBJ databases">
        <title>Bioinformatics analysis of the strain L3 and L5.</title>
        <authorList>
            <person name="Li X."/>
        </authorList>
    </citation>
    <scope>NUCLEOTIDE SEQUENCE [LARGE SCALE GENOMIC DNA]</scope>
    <source>
        <strain evidence="12 13">L3</strain>
    </source>
</reference>
<dbReference type="SMART" id="SM00862">
    <property type="entry name" value="Trans_reg_C"/>
    <property type="match status" value="1"/>
</dbReference>
<feature type="domain" description="Response regulatory" evidence="10">
    <location>
        <begin position="2"/>
        <end position="116"/>
    </location>
</feature>
<keyword evidence="2" id="KW-0963">Cytoplasm</keyword>
<dbReference type="InterPro" id="IPR001867">
    <property type="entry name" value="OmpR/PhoB-type_DNA-bd"/>
</dbReference>
<dbReference type="EMBL" id="VTPX01000002">
    <property type="protein sequence ID" value="KAA0019539.1"/>
    <property type="molecule type" value="Genomic_DNA"/>
</dbReference>
<dbReference type="GO" id="GO:0000976">
    <property type="term" value="F:transcription cis-regulatory region binding"/>
    <property type="evidence" value="ECO:0007669"/>
    <property type="project" value="TreeGrafter"/>
</dbReference>
<proteinExistence type="predicted"/>
<evidence type="ECO:0000256" key="6">
    <source>
        <dbReference type="ARBA" id="ARBA00023125"/>
    </source>
</evidence>
<comment type="subcellular location">
    <subcellularLocation>
        <location evidence="1">Cytoplasm</location>
    </subcellularLocation>
</comment>
<feature type="modified residue" description="4-aspartylphosphate" evidence="8">
    <location>
        <position position="51"/>
    </location>
</feature>
<organism evidence="12 13">
    <name type="scientific">Salinicola corii</name>
    <dbReference type="NCBI Taxonomy" id="2606937"/>
    <lineage>
        <taxon>Bacteria</taxon>
        <taxon>Pseudomonadati</taxon>
        <taxon>Pseudomonadota</taxon>
        <taxon>Gammaproteobacteria</taxon>
        <taxon>Oceanospirillales</taxon>
        <taxon>Halomonadaceae</taxon>
        <taxon>Salinicola</taxon>
    </lineage>
</organism>
<dbReference type="SMART" id="SM00448">
    <property type="entry name" value="REC"/>
    <property type="match status" value="1"/>
</dbReference>
<evidence type="ECO:0000256" key="5">
    <source>
        <dbReference type="ARBA" id="ARBA00023015"/>
    </source>
</evidence>
<evidence type="ECO:0000256" key="4">
    <source>
        <dbReference type="ARBA" id="ARBA00023012"/>
    </source>
</evidence>
<dbReference type="GO" id="GO:0032993">
    <property type="term" value="C:protein-DNA complex"/>
    <property type="evidence" value="ECO:0007669"/>
    <property type="project" value="TreeGrafter"/>
</dbReference>
<dbReference type="PROSITE" id="PS50110">
    <property type="entry name" value="RESPONSE_REGULATORY"/>
    <property type="match status" value="1"/>
</dbReference>
<keyword evidence="7" id="KW-0804">Transcription</keyword>
<name>A0A640WGV7_9GAMM</name>
<dbReference type="Pfam" id="PF00486">
    <property type="entry name" value="Trans_reg_C"/>
    <property type="match status" value="1"/>
</dbReference>
<dbReference type="Gene3D" id="3.40.50.2300">
    <property type="match status" value="1"/>
</dbReference>
<sequence>MRVLLVEDDAPVAAGIEAGLALSDFVVDTVTTLDGARGALAAIDYDAVVLDRRLPDGDGLTLLQQWRRACVATPVLMLTAKDAVASRVEGLQGGADDYLIKPFDLDELTARLQALLRRTAGQVDRSLRHGRLALDPVARSVTLDGAPVALVRRELMLLEALIRARGRILSADQLKDRLYGIDDEIESNALNVHIYQLRRKLGRDAIETVRGIGYRLGALPIDRPRHGDTPS</sequence>
<dbReference type="GO" id="GO:0000156">
    <property type="term" value="F:phosphorelay response regulator activity"/>
    <property type="evidence" value="ECO:0007669"/>
    <property type="project" value="TreeGrafter"/>
</dbReference>
<dbReference type="PANTHER" id="PTHR48111">
    <property type="entry name" value="REGULATOR OF RPOS"/>
    <property type="match status" value="1"/>
</dbReference>
<comment type="caution">
    <text evidence="12">The sequence shown here is derived from an EMBL/GenBank/DDBJ whole genome shotgun (WGS) entry which is preliminary data.</text>
</comment>
<keyword evidence="5" id="KW-0805">Transcription regulation</keyword>
<evidence type="ECO:0000259" key="10">
    <source>
        <dbReference type="PROSITE" id="PS50110"/>
    </source>
</evidence>
<dbReference type="RefSeq" id="WP_149434143.1">
    <property type="nucleotide sequence ID" value="NZ_VTPX01000002.1"/>
</dbReference>
<dbReference type="InterPro" id="IPR011006">
    <property type="entry name" value="CheY-like_superfamily"/>
</dbReference>
<dbReference type="Pfam" id="PF00072">
    <property type="entry name" value="Response_reg"/>
    <property type="match status" value="1"/>
</dbReference>
<feature type="domain" description="OmpR/PhoB-type" evidence="11">
    <location>
        <begin position="124"/>
        <end position="218"/>
    </location>
</feature>
<dbReference type="Proteomes" id="UP000466024">
    <property type="component" value="Unassembled WGS sequence"/>
</dbReference>
<dbReference type="PROSITE" id="PS51755">
    <property type="entry name" value="OMPR_PHOB"/>
    <property type="match status" value="1"/>
</dbReference>
<keyword evidence="3 8" id="KW-0597">Phosphoprotein</keyword>
<dbReference type="Gene3D" id="6.10.250.690">
    <property type="match status" value="1"/>
</dbReference>
<keyword evidence="6 9" id="KW-0238">DNA-binding</keyword>
<evidence type="ECO:0000256" key="9">
    <source>
        <dbReference type="PROSITE-ProRule" id="PRU01091"/>
    </source>
</evidence>
<gene>
    <name evidence="12" type="ORF">F0A16_04130</name>
</gene>
<feature type="DNA-binding region" description="OmpR/PhoB-type" evidence="9">
    <location>
        <begin position="124"/>
        <end position="218"/>
    </location>
</feature>
<evidence type="ECO:0000256" key="3">
    <source>
        <dbReference type="ARBA" id="ARBA00022553"/>
    </source>
</evidence>
<dbReference type="GO" id="GO:0006355">
    <property type="term" value="P:regulation of DNA-templated transcription"/>
    <property type="evidence" value="ECO:0007669"/>
    <property type="project" value="InterPro"/>
</dbReference>
<evidence type="ECO:0000256" key="8">
    <source>
        <dbReference type="PROSITE-ProRule" id="PRU00169"/>
    </source>
</evidence>
<evidence type="ECO:0000256" key="7">
    <source>
        <dbReference type="ARBA" id="ARBA00023163"/>
    </source>
</evidence>
<evidence type="ECO:0000256" key="2">
    <source>
        <dbReference type="ARBA" id="ARBA00022490"/>
    </source>
</evidence>
<evidence type="ECO:0000256" key="1">
    <source>
        <dbReference type="ARBA" id="ARBA00004496"/>
    </source>
</evidence>
<dbReference type="InterPro" id="IPR001789">
    <property type="entry name" value="Sig_transdc_resp-reg_receiver"/>
</dbReference>
<dbReference type="Gene3D" id="1.10.10.10">
    <property type="entry name" value="Winged helix-like DNA-binding domain superfamily/Winged helix DNA-binding domain"/>
    <property type="match status" value="1"/>
</dbReference>
<protein>
    <submittedName>
        <fullName evidence="12">Response regulator</fullName>
    </submittedName>
</protein>
<dbReference type="PANTHER" id="PTHR48111:SF35">
    <property type="entry name" value="TRANSCRIPTIONAL REGULATORY PROTEIN QSEB"/>
    <property type="match status" value="1"/>
</dbReference>
<evidence type="ECO:0000313" key="12">
    <source>
        <dbReference type="EMBL" id="KAA0019539.1"/>
    </source>
</evidence>
<dbReference type="InterPro" id="IPR039420">
    <property type="entry name" value="WalR-like"/>
</dbReference>
<keyword evidence="13" id="KW-1185">Reference proteome</keyword>
<evidence type="ECO:0000259" key="11">
    <source>
        <dbReference type="PROSITE" id="PS51755"/>
    </source>
</evidence>
<evidence type="ECO:0000313" key="13">
    <source>
        <dbReference type="Proteomes" id="UP000466024"/>
    </source>
</evidence>
<dbReference type="CDD" id="cd00383">
    <property type="entry name" value="trans_reg_C"/>
    <property type="match status" value="1"/>
</dbReference>
<dbReference type="GO" id="GO:0005829">
    <property type="term" value="C:cytosol"/>
    <property type="evidence" value="ECO:0007669"/>
    <property type="project" value="TreeGrafter"/>
</dbReference>
<dbReference type="SUPFAM" id="SSF52172">
    <property type="entry name" value="CheY-like"/>
    <property type="match status" value="1"/>
</dbReference>